<feature type="domain" description="CAP-Gly" evidence="6">
    <location>
        <begin position="248"/>
        <end position="282"/>
    </location>
</feature>
<dbReference type="PANTHER" id="PTHR18916">
    <property type="entry name" value="DYNACTIN 1-RELATED MICROTUBULE-BINDING"/>
    <property type="match status" value="1"/>
</dbReference>
<dbReference type="AlphaFoldDB" id="A0A317W6J3"/>
<evidence type="ECO:0000259" key="5">
    <source>
        <dbReference type="PROSITE" id="PS50053"/>
    </source>
</evidence>
<dbReference type="Pfam" id="PF01302">
    <property type="entry name" value="CAP_GLY"/>
    <property type="match status" value="1"/>
</dbReference>
<dbReference type="InterPro" id="IPR036859">
    <property type="entry name" value="CAP-Gly_dom_sf"/>
</dbReference>
<evidence type="ECO:0000256" key="3">
    <source>
        <dbReference type="ARBA" id="ARBA00023186"/>
    </source>
</evidence>
<protein>
    <submittedName>
        <fullName evidence="7">Cell polarity protein</fullName>
    </submittedName>
</protein>
<dbReference type="Gene3D" id="2.30.30.190">
    <property type="entry name" value="CAP Gly-rich-like domain"/>
    <property type="match status" value="1"/>
</dbReference>
<dbReference type="Proteomes" id="UP000246171">
    <property type="component" value="Unassembled WGS sequence"/>
</dbReference>
<dbReference type="OrthoDB" id="5295208at2759"/>
<keyword evidence="3" id="KW-0143">Chaperone</keyword>
<dbReference type="PROSITE" id="PS50245">
    <property type="entry name" value="CAP_GLY_2"/>
    <property type="match status" value="1"/>
</dbReference>
<evidence type="ECO:0000313" key="8">
    <source>
        <dbReference type="Proteomes" id="UP000246171"/>
    </source>
</evidence>
<keyword evidence="8" id="KW-1185">Reference proteome</keyword>
<accession>A0A317W6J3</accession>
<dbReference type="RefSeq" id="XP_025390917.1">
    <property type="nucleotide sequence ID" value="XM_025529116.1"/>
</dbReference>
<dbReference type="InterPro" id="IPR029071">
    <property type="entry name" value="Ubiquitin-like_domsf"/>
</dbReference>
<feature type="domain" description="Ubiquitin-like" evidence="5">
    <location>
        <begin position="12"/>
        <end position="98"/>
    </location>
</feature>
<dbReference type="GO" id="GO:0031122">
    <property type="term" value="P:cytoplasmic microtubule organization"/>
    <property type="evidence" value="ECO:0007669"/>
    <property type="project" value="TreeGrafter"/>
</dbReference>
<keyword evidence="2" id="KW-0963">Cytoplasm</keyword>
<dbReference type="SUPFAM" id="SSF54236">
    <property type="entry name" value="Ubiquitin-like"/>
    <property type="match status" value="1"/>
</dbReference>
<evidence type="ECO:0000256" key="4">
    <source>
        <dbReference type="ARBA" id="ARBA00025779"/>
    </source>
</evidence>
<dbReference type="SMART" id="SM01052">
    <property type="entry name" value="CAP_GLY"/>
    <property type="match status" value="1"/>
</dbReference>
<name>A0A317W6J3_ASPEC</name>
<dbReference type="GeneID" id="37051078"/>
<dbReference type="Pfam" id="PF14560">
    <property type="entry name" value="Ubiquitin_2"/>
    <property type="match status" value="1"/>
</dbReference>
<gene>
    <name evidence="7" type="ORF">BO83DRAFT_354810</name>
</gene>
<dbReference type="GO" id="GO:0035371">
    <property type="term" value="C:microtubule plus-end"/>
    <property type="evidence" value="ECO:0007669"/>
    <property type="project" value="TreeGrafter"/>
</dbReference>
<evidence type="ECO:0000256" key="2">
    <source>
        <dbReference type="ARBA" id="ARBA00022490"/>
    </source>
</evidence>
<dbReference type="Gene3D" id="3.10.20.90">
    <property type="entry name" value="Phosphatidylinositol 3-kinase Catalytic Subunit, Chain A, domain 1"/>
    <property type="match status" value="1"/>
</dbReference>
<dbReference type="GO" id="GO:0005938">
    <property type="term" value="C:cell cortex"/>
    <property type="evidence" value="ECO:0007669"/>
    <property type="project" value="TreeGrafter"/>
</dbReference>
<dbReference type="SUPFAM" id="SSF74924">
    <property type="entry name" value="Cap-Gly domain"/>
    <property type="match status" value="1"/>
</dbReference>
<dbReference type="EMBL" id="MSFU01000005">
    <property type="protein sequence ID" value="PWY79770.1"/>
    <property type="molecule type" value="Genomic_DNA"/>
</dbReference>
<evidence type="ECO:0000256" key="1">
    <source>
        <dbReference type="ARBA" id="ARBA00004496"/>
    </source>
</evidence>
<sequence>MAFQPTPADISVAITTPIANSSAEPRLLTERRITPTWSVSQLKGKLETMTGVPPGSQRLLLKSPGRPDQWVEGDDSIIGDWGLMKGCEIEVHDTRPQAARPNFTDLSSVEKYVLPTSTYESLSNSVLAWKKNQKLGRFDPNALTPEDSIRQQSERDAAEIQQRACYTDRGVGFANFPLEKDLSWGFKQKNSDGFTYLGIAVDKRAIVLPSSPPHIRRGTIRFVGPVPTIPFPGVDPKKVQLDPEALPLWVGIELDEPLGKNDGSVGGQRFFTCPNKTGVFVKPEKVEVGDFPPLDLDDLDDELMEEI</sequence>
<dbReference type="VEuPathDB" id="FungiDB:BO83DRAFT_354810"/>
<dbReference type="GO" id="GO:0005634">
    <property type="term" value="C:nucleus"/>
    <property type="evidence" value="ECO:0007669"/>
    <property type="project" value="TreeGrafter"/>
</dbReference>
<dbReference type="PROSITE" id="PS50053">
    <property type="entry name" value="UBIQUITIN_2"/>
    <property type="match status" value="1"/>
</dbReference>
<evidence type="ECO:0000259" key="6">
    <source>
        <dbReference type="PROSITE" id="PS50245"/>
    </source>
</evidence>
<dbReference type="InterPro" id="IPR000626">
    <property type="entry name" value="Ubiquitin-like_dom"/>
</dbReference>
<comment type="subcellular location">
    <subcellularLocation>
        <location evidence="1">Cytoplasm</location>
    </subcellularLocation>
</comment>
<organism evidence="7 8">
    <name type="scientific">Aspergillus eucalypticola (strain CBS 122712 / IBT 29274)</name>
    <dbReference type="NCBI Taxonomy" id="1448314"/>
    <lineage>
        <taxon>Eukaryota</taxon>
        <taxon>Fungi</taxon>
        <taxon>Dikarya</taxon>
        <taxon>Ascomycota</taxon>
        <taxon>Pezizomycotina</taxon>
        <taxon>Eurotiomycetes</taxon>
        <taxon>Eurotiomycetidae</taxon>
        <taxon>Eurotiales</taxon>
        <taxon>Aspergillaceae</taxon>
        <taxon>Aspergillus</taxon>
        <taxon>Aspergillus subgen. Circumdati</taxon>
    </lineage>
</organism>
<proteinExistence type="inferred from homology"/>
<comment type="similarity">
    <text evidence="4">Belongs to the TBCB family.</text>
</comment>
<reference evidence="7" key="1">
    <citation type="submission" date="2016-12" db="EMBL/GenBank/DDBJ databases">
        <title>The genomes of Aspergillus section Nigri reveals drivers in fungal speciation.</title>
        <authorList>
            <consortium name="DOE Joint Genome Institute"/>
            <person name="Vesth T.C."/>
            <person name="Nybo J."/>
            <person name="Theobald S."/>
            <person name="Brandl J."/>
            <person name="Frisvad J.C."/>
            <person name="Nielsen K.F."/>
            <person name="Lyhne E.K."/>
            <person name="Kogle M.E."/>
            <person name="Kuo A."/>
            <person name="Riley R."/>
            <person name="Clum A."/>
            <person name="Nolan M."/>
            <person name="Lipzen A."/>
            <person name="Salamov A."/>
            <person name="Henrissat B."/>
            <person name="Wiebenga A."/>
            <person name="De vries R.P."/>
            <person name="Grigoriev I.V."/>
            <person name="Mortensen U.H."/>
            <person name="Andersen M.R."/>
            <person name="Baker S.E."/>
        </authorList>
    </citation>
    <scope>NUCLEOTIDE SEQUENCE</scope>
    <source>
        <strain evidence="7">CBS 122712</strain>
    </source>
</reference>
<comment type="caution">
    <text evidence="7">The sequence shown here is derived from an EMBL/GenBank/DDBJ whole genome shotgun (WGS) entry which is preliminary data.</text>
</comment>
<dbReference type="GO" id="GO:0051010">
    <property type="term" value="F:microtubule plus-end binding"/>
    <property type="evidence" value="ECO:0007669"/>
    <property type="project" value="TreeGrafter"/>
</dbReference>
<dbReference type="PANTHER" id="PTHR18916:SF85">
    <property type="entry name" value="TUBULIN-FOLDING COFACTOR B"/>
    <property type="match status" value="1"/>
</dbReference>
<evidence type="ECO:0000313" key="7">
    <source>
        <dbReference type="EMBL" id="PWY79770.1"/>
    </source>
</evidence>
<dbReference type="InterPro" id="IPR000938">
    <property type="entry name" value="CAP-Gly_domain"/>
</dbReference>